<feature type="transmembrane region" description="Helical" evidence="1">
    <location>
        <begin position="68"/>
        <end position="88"/>
    </location>
</feature>
<dbReference type="InterPro" id="IPR019670">
    <property type="entry name" value="DUF2523"/>
</dbReference>
<organism evidence="2 3">
    <name type="scientific">Paraperlucidibaca wandonensis</name>
    <dbReference type="NCBI Taxonomy" id="1268273"/>
    <lineage>
        <taxon>Bacteria</taxon>
        <taxon>Pseudomonadati</taxon>
        <taxon>Pseudomonadota</taxon>
        <taxon>Gammaproteobacteria</taxon>
        <taxon>Moraxellales</taxon>
        <taxon>Moraxellaceae</taxon>
        <taxon>Paraperlucidibaca</taxon>
    </lineage>
</organism>
<accession>A0ABW3HGL8</accession>
<keyword evidence="3" id="KW-1185">Reference proteome</keyword>
<feature type="transmembrane region" description="Helical" evidence="1">
    <location>
        <begin position="12"/>
        <end position="34"/>
    </location>
</feature>
<protein>
    <recommendedName>
        <fullName evidence="4">DUF2523 domain-containing protein</fullName>
    </recommendedName>
</protein>
<dbReference type="Proteomes" id="UP001597044">
    <property type="component" value="Unassembled WGS sequence"/>
</dbReference>
<evidence type="ECO:0008006" key="4">
    <source>
        <dbReference type="Google" id="ProtNLM"/>
    </source>
</evidence>
<proteinExistence type="predicted"/>
<keyword evidence="1" id="KW-0472">Membrane</keyword>
<evidence type="ECO:0000313" key="3">
    <source>
        <dbReference type="Proteomes" id="UP001597044"/>
    </source>
</evidence>
<dbReference type="Pfam" id="PF10734">
    <property type="entry name" value="DUF2523"/>
    <property type="match status" value="1"/>
</dbReference>
<reference evidence="3" key="1">
    <citation type="journal article" date="2019" name="Int. J. Syst. Evol. Microbiol.">
        <title>The Global Catalogue of Microorganisms (GCM) 10K type strain sequencing project: providing services to taxonomists for standard genome sequencing and annotation.</title>
        <authorList>
            <consortium name="The Broad Institute Genomics Platform"/>
            <consortium name="The Broad Institute Genome Sequencing Center for Infectious Disease"/>
            <person name="Wu L."/>
            <person name="Ma J."/>
        </authorList>
    </citation>
    <scope>NUCLEOTIDE SEQUENCE [LARGE SCALE GENOMIC DNA]</scope>
    <source>
        <strain evidence="3">CCUG 63419</strain>
    </source>
</reference>
<gene>
    <name evidence="2" type="ORF">ACFQ0F_08365</name>
</gene>
<evidence type="ECO:0000313" key="2">
    <source>
        <dbReference type="EMBL" id="MFD0950397.1"/>
    </source>
</evidence>
<name>A0ABW3HGL8_9GAMM</name>
<evidence type="ECO:0000256" key="1">
    <source>
        <dbReference type="SAM" id="Phobius"/>
    </source>
</evidence>
<dbReference type="EMBL" id="JBHTIT010000001">
    <property type="protein sequence ID" value="MFD0950397.1"/>
    <property type="molecule type" value="Genomic_DNA"/>
</dbReference>
<keyword evidence="1" id="KW-0812">Transmembrane</keyword>
<sequence length="92" mass="10082">MYAILFSAFNSALAWVFRAVLVKFVVAYTLFHFIRLVVEVVASLGPSASALESAFAAIPPGVWWFLDAFQIGFGLTVCLSAYSAAFIIRRLS</sequence>
<comment type="caution">
    <text evidence="2">The sequence shown here is derived from an EMBL/GenBank/DDBJ whole genome shotgun (WGS) entry which is preliminary data.</text>
</comment>
<dbReference type="RefSeq" id="WP_379071081.1">
    <property type="nucleotide sequence ID" value="NZ_JBHTIT010000001.1"/>
</dbReference>
<keyword evidence="1" id="KW-1133">Transmembrane helix</keyword>